<name>A0A9D4MMQ1_DREPO</name>
<feature type="region of interest" description="Disordered" evidence="1">
    <location>
        <begin position="22"/>
        <end position="41"/>
    </location>
</feature>
<proteinExistence type="predicted"/>
<evidence type="ECO:0000256" key="1">
    <source>
        <dbReference type="SAM" id="MobiDB-lite"/>
    </source>
</evidence>
<comment type="caution">
    <text evidence="2">The sequence shown here is derived from an EMBL/GenBank/DDBJ whole genome shotgun (WGS) entry which is preliminary data.</text>
</comment>
<organism evidence="2 3">
    <name type="scientific">Dreissena polymorpha</name>
    <name type="common">Zebra mussel</name>
    <name type="synonym">Mytilus polymorpha</name>
    <dbReference type="NCBI Taxonomy" id="45954"/>
    <lineage>
        <taxon>Eukaryota</taxon>
        <taxon>Metazoa</taxon>
        <taxon>Spiralia</taxon>
        <taxon>Lophotrochozoa</taxon>
        <taxon>Mollusca</taxon>
        <taxon>Bivalvia</taxon>
        <taxon>Autobranchia</taxon>
        <taxon>Heteroconchia</taxon>
        <taxon>Euheterodonta</taxon>
        <taxon>Imparidentia</taxon>
        <taxon>Neoheterodontei</taxon>
        <taxon>Myida</taxon>
        <taxon>Dreissenoidea</taxon>
        <taxon>Dreissenidae</taxon>
        <taxon>Dreissena</taxon>
    </lineage>
</organism>
<reference evidence="2" key="1">
    <citation type="journal article" date="2019" name="bioRxiv">
        <title>The Genome of the Zebra Mussel, Dreissena polymorpha: A Resource for Invasive Species Research.</title>
        <authorList>
            <person name="McCartney M.A."/>
            <person name="Auch B."/>
            <person name="Kono T."/>
            <person name="Mallez S."/>
            <person name="Zhang Y."/>
            <person name="Obille A."/>
            <person name="Becker A."/>
            <person name="Abrahante J.E."/>
            <person name="Garbe J."/>
            <person name="Badalamenti J.P."/>
            <person name="Herman A."/>
            <person name="Mangelson H."/>
            <person name="Liachko I."/>
            <person name="Sullivan S."/>
            <person name="Sone E.D."/>
            <person name="Koren S."/>
            <person name="Silverstein K.A.T."/>
            <person name="Beckman K.B."/>
            <person name="Gohl D.M."/>
        </authorList>
    </citation>
    <scope>NUCLEOTIDE SEQUENCE</scope>
    <source>
        <strain evidence="2">Duluth1</strain>
        <tissue evidence="2">Whole animal</tissue>
    </source>
</reference>
<dbReference type="EMBL" id="JAIWYP010000001">
    <property type="protein sequence ID" value="KAH3878082.1"/>
    <property type="molecule type" value="Genomic_DNA"/>
</dbReference>
<protein>
    <submittedName>
        <fullName evidence="2">Uncharacterized protein</fullName>
    </submittedName>
</protein>
<keyword evidence="3" id="KW-1185">Reference proteome</keyword>
<evidence type="ECO:0000313" key="2">
    <source>
        <dbReference type="EMBL" id="KAH3878082.1"/>
    </source>
</evidence>
<reference evidence="2" key="2">
    <citation type="submission" date="2020-11" db="EMBL/GenBank/DDBJ databases">
        <authorList>
            <person name="McCartney M.A."/>
            <person name="Auch B."/>
            <person name="Kono T."/>
            <person name="Mallez S."/>
            <person name="Becker A."/>
            <person name="Gohl D.M."/>
            <person name="Silverstein K.A.T."/>
            <person name="Koren S."/>
            <person name="Bechman K.B."/>
            <person name="Herman A."/>
            <person name="Abrahante J.E."/>
            <person name="Garbe J."/>
        </authorList>
    </citation>
    <scope>NUCLEOTIDE SEQUENCE</scope>
    <source>
        <strain evidence="2">Duluth1</strain>
        <tissue evidence="2">Whole animal</tissue>
    </source>
</reference>
<sequence>MNNKLKFTFRRALKLHSPFETPSGFFSTSTTPPSLTKTPPFRRSTVVDPGEQHGTGSIAFRDLSIGSSTKAFSANTASP</sequence>
<dbReference type="Proteomes" id="UP000828390">
    <property type="component" value="Unassembled WGS sequence"/>
</dbReference>
<accession>A0A9D4MMQ1</accession>
<dbReference type="AlphaFoldDB" id="A0A9D4MMQ1"/>
<gene>
    <name evidence="2" type="ORF">DPMN_001964</name>
</gene>
<evidence type="ECO:0000313" key="3">
    <source>
        <dbReference type="Proteomes" id="UP000828390"/>
    </source>
</evidence>